<evidence type="ECO:0000259" key="8">
    <source>
        <dbReference type="Pfam" id="PF14322"/>
    </source>
</evidence>
<feature type="signal peptide" evidence="6">
    <location>
        <begin position="1"/>
        <end position="20"/>
    </location>
</feature>
<evidence type="ECO:0000313" key="9">
    <source>
        <dbReference type="EMBL" id="MBO8445663.1"/>
    </source>
</evidence>
<evidence type="ECO:0000313" key="10">
    <source>
        <dbReference type="Proteomes" id="UP000823619"/>
    </source>
</evidence>
<proteinExistence type="inferred from homology"/>
<comment type="caution">
    <text evidence="9">The sequence shown here is derived from an EMBL/GenBank/DDBJ whole genome shotgun (WGS) entry which is preliminary data.</text>
</comment>
<dbReference type="PROSITE" id="PS51257">
    <property type="entry name" value="PROKAR_LIPOPROTEIN"/>
    <property type="match status" value="1"/>
</dbReference>
<keyword evidence="5" id="KW-0998">Cell outer membrane</keyword>
<evidence type="ECO:0000256" key="3">
    <source>
        <dbReference type="ARBA" id="ARBA00022729"/>
    </source>
</evidence>
<organism evidence="9 10">
    <name type="scientific">Candidatus Cryptobacteroides merdavium</name>
    <dbReference type="NCBI Taxonomy" id="2840769"/>
    <lineage>
        <taxon>Bacteria</taxon>
        <taxon>Pseudomonadati</taxon>
        <taxon>Bacteroidota</taxon>
        <taxon>Bacteroidia</taxon>
        <taxon>Bacteroidales</taxon>
        <taxon>Candidatus Cryptobacteroides</taxon>
    </lineage>
</organism>
<gene>
    <name evidence="9" type="ORF">IAC23_08245</name>
</gene>
<dbReference type="Proteomes" id="UP000823619">
    <property type="component" value="Unassembled WGS sequence"/>
</dbReference>
<evidence type="ECO:0000256" key="1">
    <source>
        <dbReference type="ARBA" id="ARBA00004442"/>
    </source>
</evidence>
<dbReference type="GO" id="GO:0009279">
    <property type="term" value="C:cell outer membrane"/>
    <property type="evidence" value="ECO:0007669"/>
    <property type="project" value="UniProtKB-SubCell"/>
</dbReference>
<evidence type="ECO:0000256" key="5">
    <source>
        <dbReference type="ARBA" id="ARBA00023237"/>
    </source>
</evidence>
<dbReference type="Pfam" id="PF14322">
    <property type="entry name" value="SusD-like_3"/>
    <property type="match status" value="1"/>
</dbReference>
<dbReference type="Pfam" id="PF07980">
    <property type="entry name" value="SusD_RagB"/>
    <property type="match status" value="1"/>
</dbReference>
<sequence>MKKTIYTLLMSAALACGCMSCDVLDRYPHDAVSRDNVSEEDLSLLFTGLYCYSQYKPTFTGYFQNDMAGGDFTRGGGSSYATPQLWIRDCILPTNGWSSTPWVGYYAWLYQVNEFIYAASKAEQTDSVREMLGVAYYFRGLIYYNLTSKYGNVQILRQATNEQIPNSPASDCWAFCEENLDLAIKMCPKFTSKNYVSQQAAKALMARAKLGQGKKAEAAVLAEEVIADPAFDLADFDQIFRGEENSEEIFTYSNNVEENGINFAGEFYQPATTYVPTREMIDLFVSADKRMNISIMVDGDETVLNKYNNLTSTNPIPVSRLAEMYLISAEGKGLKEGLGRLNQLRAKRGLPAVSPKTEDEFLDAILAERRLEFLGEGFRWFDLVRTGKFVETMGMEEKYTIFPIPQTQIDLNSKLVQNELWK</sequence>
<feature type="domain" description="RagB/SusD" evidence="7">
    <location>
        <begin position="298"/>
        <end position="396"/>
    </location>
</feature>
<dbReference type="InterPro" id="IPR012944">
    <property type="entry name" value="SusD_RagB_dom"/>
</dbReference>
<evidence type="ECO:0000256" key="4">
    <source>
        <dbReference type="ARBA" id="ARBA00023136"/>
    </source>
</evidence>
<dbReference type="Gene3D" id="1.25.40.390">
    <property type="match status" value="1"/>
</dbReference>
<dbReference type="InterPro" id="IPR011990">
    <property type="entry name" value="TPR-like_helical_dom_sf"/>
</dbReference>
<reference evidence="9" key="2">
    <citation type="journal article" date="2021" name="PeerJ">
        <title>Extensive microbial diversity within the chicken gut microbiome revealed by metagenomics and culture.</title>
        <authorList>
            <person name="Gilroy R."/>
            <person name="Ravi A."/>
            <person name="Getino M."/>
            <person name="Pursley I."/>
            <person name="Horton D.L."/>
            <person name="Alikhan N.F."/>
            <person name="Baker D."/>
            <person name="Gharbi K."/>
            <person name="Hall N."/>
            <person name="Watson M."/>
            <person name="Adriaenssens E.M."/>
            <person name="Foster-Nyarko E."/>
            <person name="Jarju S."/>
            <person name="Secka A."/>
            <person name="Antonio M."/>
            <person name="Oren A."/>
            <person name="Chaudhuri R.R."/>
            <person name="La Ragione R."/>
            <person name="Hildebrand F."/>
            <person name="Pallen M.J."/>
        </authorList>
    </citation>
    <scope>NUCLEOTIDE SEQUENCE</scope>
    <source>
        <strain evidence="9">D5-748</strain>
    </source>
</reference>
<comment type="subcellular location">
    <subcellularLocation>
        <location evidence="1">Cell outer membrane</location>
    </subcellularLocation>
</comment>
<keyword evidence="3 6" id="KW-0732">Signal</keyword>
<reference evidence="9" key="1">
    <citation type="submission" date="2020-10" db="EMBL/GenBank/DDBJ databases">
        <authorList>
            <person name="Gilroy R."/>
        </authorList>
    </citation>
    <scope>NUCLEOTIDE SEQUENCE</scope>
    <source>
        <strain evidence="9">D5-748</strain>
    </source>
</reference>
<protein>
    <submittedName>
        <fullName evidence="9">RagB/SusD family nutrient uptake outer membrane protein</fullName>
    </submittedName>
</protein>
<keyword evidence="4" id="KW-0472">Membrane</keyword>
<dbReference type="AlphaFoldDB" id="A0A9D9EDW4"/>
<comment type="similarity">
    <text evidence="2">Belongs to the SusD family.</text>
</comment>
<evidence type="ECO:0000256" key="6">
    <source>
        <dbReference type="SAM" id="SignalP"/>
    </source>
</evidence>
<evidence type="ECO:0000256" key="2">
    <source>
        <dbReference type="ARBA" id="ARBA00006275"/>
    </source>
</evidence>
<dbReference type="InterPro" id="IPR033985">
    <property type="entry name" value="SusD-like_N"/>
</dbReference>
<name>A0A9D9EDW4_9BACT</name>
<accession>A0A9D9EDW4</accession>
<dbReference type="SUPFAM" id="SSF48452">
    <property type="entry name" value="TPR-like"/>
    <property type="match status" value="1"/>
</dbReference>
<evidence type="ECO:0000259" key="7">
    <source>
        <dbReference type="Pfam" id="PF07980"/>
    </source>
</evidence>
<feature type="domain" description="SusD-like N-terminal" evidence="8">
    <location>
        <begin position="25"/>
        <end position="208"/>
    </location>
</feature>
<dbReference type="EMBL" id="JADIMO010000101">
    <property type="protein sequence ID" value="MBO8445663.1"/>
    <property type="molecule type" value="Genomic_DNA"/>
</dbReference>
<dbReference type="CDD" id="cd08977">
    <property type="entry name" value="SusD"/>
    <property type="match status" value="1"/>
</dbReference>
<feature type="chain" id="PRO_5039403314" evidence="6">
    <location>
        <begin position="21"/>
        <end position="422"/>
    </location>
</feature>